<comment type="similarity">
    <text evidence="3 11">Belongs to the iron-sulfur dependent L-serine dehydratase family.</text>
</comment>
<dbReference type="GO" id="GO:0006094">
    <property type="term" value="P:gluconeogenesis"/>
    <property type="evidence" value="ECO:0007669"/>
    <property type="project" value="UniProtKB-KW"/>
</dbReference>
<evidence type="ECO:0000259" key="12">
    <source>
        <dbReference type="Pfam" id="PF03313"/>
    </source>
</evidence>
<evidence type="ECO:0000256" key="5">
    <source>
        <dbReference type="ARBA" id="ARBA00022485"/>
    </source>
</evidence>
<feature type="domain" description="Serine dehydratase-like alpha subunit" evidence="12">
    <location>
        <begin position="19"/>
        <end position="274"/>
    </location>
</feature>
<accession>A0A923L1J1</accession>
<evidence type="ECO:0000256" key="6">
    <source>
        <dbReference type="ARBA" id="ARBA00022723"/>
    </source>
</evidence>
<dbReference type="InterPro" id="IPR036148">
    <property type="entry name" value="MmgE/PrpD_sf"/>
</dbReference>
<comment type="catalytic activity">
    <reaction evidence="10 11">
        <text>L-serine = pyruvate + NH4(+)</text>
        <dbReference type="Rhea" id="RHEA:19169"/>
        <dbReference type="ChEBI" id="CHEBI:15361"/>
        <dbReference type="ChEBI" id="CHEBI:28938"/>
        <dbReference type="ChEBI" id="CHEBI:33384"/>
        <dbReference type="EC" id="4.3.1.17"/>
    </reaction>
</comment>
<evidence type="ECO:0000256" key="11">
    <source>
        <dbReference type="RuleBase" id="RU366059"/>
    </source>
</evidence>
<evidence type="ECO:0000256" key="2">
    <source>
        <dbReference type="ARBA" id="ARBA00004742"/>
    </source>
</evidence>
<evidence type="ECO:0000256" key="1">
    <source>
        <dbReference type="ARBA" id="ARBA00001966"/>
    </source>
</evidence>
<keyword evidence="5 11" id="KW-0004">4Fe-4S</keyword>
<comment type="caution">
    <text evidence="13">The sequence shown here is derived from an EMBL/GenBank/DDBJ whole genome shotgun (WGS) entry which is preliminary data.</text>
</comment>
<keyword evidence="14" id="KW-1185">Reference proteome</keyword>
<evidence type="ECO:0000256" key="7">
    <source>
        <dbReference type="ARBA" id="ARBA00023004"/>
    </source>
</evidence>
<dbReference type="NCBIfam" id="TIGR00718">
    <property type="entry name" value="sda_alpha"/>
    <property type="match status" value="1"/>
</dbReference>
<reference evidence="13" key="1">
    <citation type="submission" date="2020-08" db="EMBL/GenBank/DDBJ databases">
        <title>Genome public.</title>
        <authorList>
            <person name="Liu C."/>
            <person name="Sun Q."/>
        </authorList>
    </citation>
    <scope>NUCLEOTIDE SEQUENCE</scope>
    <source>
        <strain evidence="13">BX8</strain>
    </source>
</reference>
<dbReference type="RefSeq" id="WP_186887804.1">
    <property type="nucleotide sequence ID" value="NZ_JACONZ010000002.1"/>
</dbReference>
<dbReference type="InterPro" id="IPR005130">
    <property type="entry name" value="Ser_deHydtase-like_asu"/>
</dbReference>
<dbReference type="PANTHER" id="PTHR30182">
    <property type="entry name" value="L-SERINE DEHYDRATASE"/>
    <property type="match status" value="1"/>
</dbReference>
<evidence type="ECO:0000256" key="4">
    <source>
        <dbReference type="ARBA" id="ARBA00022432"/>
    </source>
</evidence>
<evidence type="ECO:0000256" key="3">
    <source>
        <dbReference type="ARBA" id="ARBA00008636"/>
    </source>
</evidence>
<comment type="pathway">
    <text evidence="2">Carbohydrate biosynthesis; gluconeogenesis.</text>
</comment>
<dbReference type="Pfam" id="PF03313">
    <property type="entry name" value="SDH_alpha"/>
    <property type="match status" value="1"/>
</dbReference>
<dbReference type="GO" id="GO:0003941">
    <property type="term" value="F:L-serine ammonia-lyase activity"/>
    <property type="evidence" value="ECO:0007669"/>
    <property type="project" value="UniProtKB-UniRule"/>
</dbReference>
<dbReference type="GO" id="GO:0051539">
    <property type="term" value="F:4 iron, 4 sulfur cluster binding"/>
    <property type="evidence" value="ECO:0007669"/>
    <property type="project" value="UniProtKB-UniRule"/>
</dbReference>
<sequence length="292" mass="30071">MYNTIADLVEEQRRTGEPLHRIILKNEMELSELSEDEIYNGLKKRYEVMVASANKALQRPQKMVLGLIEGQASRQQQYVGAESICGPFLNELMAMALSCSEVNASMGRICAAPTAGSCGILPAVLLAVAGRYGSSEKEILSALLVAGGFGAVIVKNATVSGAEGGCQAECGAAAAMAAAAAVTLAGGTAEMAANACGIALMNVMGLVCDPVAGLVQLPCSYRNASGAVNAVLSADLALAGQSSVIPADQCVDAMYRVGKKLPMELRETALGGIASQPAGKAYAKQLKEIGKI</sequence>
<keyword evidence="7 11" id="KW-0408">Iron</keyword>
<evidence type="ECO:0000313" key="14">
    <source>
        <dbReference type="Proteomes" id="UP000659630"/>
    </source>
</evidence>
<organism evidence="13 14">
    <name type="scientific">Anaerofilum hominis</name>
    <dbReference type="NCBI Taxonomy" id="2763016"/>
    <lineage>
        <taxon>Bacteria</taxon>
        <taxon>Bacillati</taxon>
        <taxon>Bacillota</taxon>
        <taxon>Clostridia</taxon>
        <taxon>Eubacteriales</taxon>
        <taxon>Oscillospiraceae</taxon>
        <taxon>Anaerofilum</taxon>
    </lineage>
</organism>
<keyword evidence="6 11" id="KW-0479">Metal-binding</keyword>
<keyword evidence="4 11" id="KW-0312">Gluconeogenesis</keyword>
<dbReference type="EC" id="4.3.1.17" evidence="11"/>
<evidence type="ECO:0000256" key="8">
    <source>
        <dbReference type="ARBA" id="ARBA00023014"/>
    </source>
</evidence>
<proteinExistence type="inferred from homology"/>
<dbReference type="PANTHER" id="PTHR30182:SF1">
    <property type="entry name" value="L-SERINE DEHYDRATASE 1"/>
    <property type="match status" value="1"/>
</dbReference>
<dbReference type="GO" id="GO:0046872">
    <property type="term" value="F:metal ion binding"/>
    <property type="evidence" value="ECO:0007669"/>
    <property type="project" value="UniProtKB-KW"/>
</dbReference>
<name>A0A923L1J1_9FIRM</name>
<dbReference type="AlphaFoldDB" id="A0A923L1J1"/>
<evidence type="ECO:0000313" key="13">
    <source>
        <dbReference type="EMBL" id="MBC5581453.1"/>
    </source>
</evidence>
<evidence type="ECO:0000256" key="9">
    <source>
        <dbReference type="ARBA" id="ARBA00023239"/>
    </source>
</evidence>
<protein>
    <recommendedName>
        <fullName evidence="11">L-serine dehydratase</fullName>
        <ecNumber evidence="11">4.3.1.17</ecNumber>
    </recommendedName>
</protein>
<keyword evidence="9 11" id="KW-0456">Lyase</keyword>
<dbReference type="Proteomes" id="UP000659630">
    <property type="component" value="Unassembled WGS sequence"/>
</dbReference>
<dbReference type="SUPFAM" id="SSF103378">
    <property type="entry name" value="2-methylcitrate dehydratase PrpD"/>
    <property type="match status" value="1"/>
</dbReference>
<keyword evidence="8 11" id="KW-0411">Iron-sulfur</keyword>
<dbReference type="InterPro" id="IPR004642">
    <property type="entry name" value="Ser_deHydtase_asu"/>
</dbReference>
<dbReference type="InterPro" id="IPR051318">
    <property type="entry name" value="Fe-S_L-Ser"/>
</dbReference>
<dbReference type="EMBL" id="JACONZ010000002">
    <property type="protein sequence ID" value="MBC5581453.1"/>
    <property type="molecule type" value="Genomic_DNA"/>
</dbReference>
<comment type="cofactor">
    <cofactor evidence="1 11">
        <name>[4Fe-4S] cluster</name>
        <dbReference type="ChEBI" id="CHEBI:49883"/>
    </cofactor>
</comment>
<gene>
    <name evidence="13" type="primary">sdaAA</name>
    <name evidence="13" type="ORF">H8S23_08005</name>
</gene>
<evidence type="ECO:0000256" key="10">
    <source>
        <dbReference type="ARBA" id="ARBA00049406"/>
    </source>
</evidence>